<accession>J3LXD1</accession>
<dbReference type="HOGENOM" id="CLU_2177525_0_0_1"/>
<dbReference type="Gramene" id="OB04G18060.1">
    <property type="protein sequence ID" value="OB04G18060.1"/>
    <property type="gene ID" value="OB04G18060"/>
</dbReference>
<dbReference type="AlphaFoldDB" id="J3LXD1"/>
<evidence type="ECO:0000313" key="3">
    <source>
        <dbReference type="Proteomes" id="UP000006038"/>
    </source>
</evidence>
<organism evidence="2">
    <name type="scientific">Oryza brachyantha</name>
    <name type="common">malo sina</name>
    <dbReference type="NCBI Taxonomy" id="4533"/>
    <lineage>
        <taxon>Eukaryota</taxon>
        <taxon>Viridiplantae</taxon>
        <taxon>Streptophyta</taxon>
        <taxon>Embryophyta</taxon>
        <taxon>Tracheophyta</taxon>
        <taxon>Spermatophyta</taxon>
        <taxon>Magnoliopsida</taxon>
        <taxon>Liliopsida</taxon>
        <taxon>Poales</taxon>
        <taxon>Poaceae</taxon>
        <taxon>BOP clade</taxon>
        <taxon>Oryzoideae</taxon>
        <taxon>Oryzeae</taxon>
        <taxon>Oryzinae</taxon>
        <taxon>Oryza</taxon>
    </lineage>
</organism>
<feature type="region of interest" description="Disordered" evidence="1">
    <location>
        <begin position="1"/>
        <end position="83"/>
    </location>
</feature>
<dbReference type="Proteomes" id="UP000006038">
    <property type="component" value="Chromosome 4"/>
</dbReference>
<reference evidence="2" key="1">
    <citation type="journal article" date="2013" name="Nat. Commun.">
        <title>Whole-genome sequencing of Oryza brachyantha reveals mechanisms underlying Oryza genome evolution.</title>
        <authorList>
            <person name="Chen J."/>
            <person name="Huang Q."/>
            <person name="Gao D."/>
            <person name="Wang J."/>
            <person name="Lang Y."/>
            <person name="Liu T."/>
            <person name="Li B."/>
            <person name="Bai Z."/>
            <person name="Luis Goicoechea J."/>
            <person name="Liang C."/>
            <person name="Chen C."/>
            <person name="Zhang W."/>
            <person name="Sun S."/>
            <person name="Liao Y."/>
            <person name="Zhang X."/>
            <person name="Yang L."/>
            <person name="Song C."/>
            <person name="Wang M."/>
            <person name="Shi J."/>
            <person name="Liu G."/>
            <person name="Liu J."/>
            <person name="Zhou H."/>
            <person name="Zhou W."/>
            <person name="Yu Q."/>
            <person name="An N."/>
            <person name="Chen Y."/>
            <person name="Cai Q."/>
            <person name="Wang B."/>
            <person name="Liu B."/>
            <person name="Min J."/>
            <person name="Huang Y."/>
            <person name="Wu H."/>
            <person name="Li Z."/>
            <person name="Zhang Y."/>
            <person name="Yin Y."/>
            <person name="Song W."/>
            <person name="Jiang J."/>
            <person name="Jackson S.A."/>
            <person name="Wing R.A."/>
            <person name="Wang J."/>
            <person name="Chen M."/>
        </authorList>
    </citation>
    <scope>NUCLEOTIDE SEQUENCE [LARGE SCALE GENOMIC DNA]</scope>
    <source>
        <strain evidence="2">cv. IRGC 101232</strain>
    </source>
</reference>
<evidence type="ECO:0000256" key="1">
    <source>
        <dbReference type="SAM" id="MobiDB-lite"/>
    </source>
</evidence>
<feature type="compositionally biased region" description="Low complexity" evidence="1">
    <location>
        <begin position="28"/>
        <end position="39"/>
    </location>
</feature>
<feature type="compositionally biased region" description="Basic residues" evidence="1">
    <location>
        <begin position="42"/>
        <end position="67"/>
    </location>
</feature>
<sequence>QRRRILRGPARGGRPQQHPPLEDPPPRAAAARGLPVAARGGRGGRRGRGRGRRRRHGSRRGRGRGRGGQRLGSQGSSLTKEGRKGWLPVLDTILCLQGRDMFPLRWSWRV</sequence>
<protein>
    <submittedName>
        <fullName evidence="2">Uncharacterized protein</fullName>
    </submittedName>
</protein>
<keyword evidence="3" id="KW-1185">Reference proteome</keyword>
<reference evidence="2" key="2">
    <citation type="submission" date="2013-04" db="UniProtKB">
        <authorList>
            <consortium name="EnsemblPlants"/>
        </authorList>
    </citation>
    <scope>IDENTIFICATION</scope>
</reference>
<name>J3LXD1_ORYBR</name>
<evidence type="ECO:0000313" key="2">
    <source>
        <dbReference type="EnsemblPlants" id="OB04G18060.1"/>
    </source>
</evidence>
<dbReference type="EnsemblPlants" id="OB04G18060.1">
    <property type="protein sequence ID" value="OB04G18060.1"/>
    <property type="gene ID" value="OB04G18060"/>
</dbReference>
<proteinExistence type="predicted"/>